<dbReference type="GO" id="GO:0005737">
    <property type="term" value="C:cytoplasm"/>
    <property type="evidence" value="ECO:0007669"/>
    <property type="project" value="UniProtKB-SubCell"/>
</dbReference>
<comment type="function">
    <text evidence="5">Participates in chromosomal partition during cell division. May act via the formation of a condensin-like complex containing Smc and ScpA that pull DNA away from mid-cell into both cell halves.</text>
</comment>
<name>A0A1T4JUJ7_9FIRM</name>
<dbReference type="GO" id="GO:0051304">
    <property type="term" value="P:chromosome separation"/>
    <property type="evidence" value="ECO:0007669"/>
    <property type="project" value="InterPro"/>
</dbReference>
<evidence type="ECO:0000313" key="7">
    <source>
        <dbReference type="Proteomes" id="UP000196365"/>
    </source>
</evidence>
<dbReference type="HAMAP" id="MF_01804">
    <property type="entry name" value="ScpB"/>
    <property type="match status" value="1"/>
</dbReference>
<keyword evidence="1 5" id="KW-0963">Cytoplasm</keyword>
<dbReference type="AlphaFoldDB" id="A0A1T4JUJ7"/>
<keyword evidence="3 5" id="KW-0159">Chromosome partition</keyword>
<keyword evidence="4 5" id="KW-0131">Cell cycle</keyword>
<organism evidence="6 7">
    <name type="scientific">Garciella nitratireducens DSM 15102</name>
    <dbReference type="NCBI Taxonomy" id="1121911"/>
    <lineage>
        <taxon>Bacteria</taxon>
        <taxon>Bacillati</taxon>
        <taxon>Bacillota</taxon>
        <taxon>Clostridia</taxon>
        <taxon>Eubacteriales</taxon>
        <taxon>Eubacteriaceae</taxon>
        <taxon>Garciella</taxon>
    </lineage>
</organism>
<dbReference type="Pfam" id="PF04079">
    <property type="entry name" value="SMC_ScpB"/>
    <property type="match status" value="1"/>
</dbReference>
<dbReference type="PIRSF" id="PIRSF019345">
    <property type="entry name" value="ScpB"/>
    <property type="match status" value="1"/>
</dbReference>
<comment type="similarity">
    <text evidence="5">Belongs to the ScpB family.</text>
</comment>
<comment type="subcellular location">
    <subcellularLocation>
        <location evidence="5">Cytoplasm</location>
    </subcellularLocation>
    <text evidence="5">Associated with two foci at the outer edges of the nucleoid region in young cells, and at four foci within both cell halves in older cells.</text>
</comment>
<reference evidence="6 7" key="1">
    <citation type="submission" date="2017-02" db="EMBL/GenBank/DDBJ databases">
        <authorList>
            <person name="Peterson S.W."/>
        </authorList>
    </citation>
    <scope>NUCLEOTIDE SEQUENCE [LARGE SCALE GENOMIC DNA]</scope>
    <source>
        <strain evidence="6 7">DSM 15102</strain>
    </source>
</reference>
<protein>
    <recommendedName>
        <fullName evidence="5">Segregation and condensation protein B</fullName>
    </recommendedName>
</protein>
<dbReference type="InterPro" id="IPR005234">
    <property type="entry name" value="ScpB_csome_segregation"/>
</dbReference>
<dbReference type="InterPro" id="IPR036390">
    <property type="entry name" value="WH_DNA-bd_sf"/>
</dbReference>
<dbReference type="NCBIfam" id="TIGR00281">
    <property type="entry name" value="SMC-Scp complex subunit ScpB"/>
    <property type="match status" value="1"/>
</dbReference>
<evidence type="ECO:0000256" key="4">
    <source>
        <dbReference type="ARBA" id="ARBA00023306"/>
    </source>
</evidence>
<keyword evidence="7" id="KW-1185">Reference proteome</keyword>
<proteinExistence type="inferred from homology"/>
<evidence type="ECO:0000256" key="5">
    <source>
        <dbReference type="HAMAP-Rule" id="MF_01804"/>
    </source>
</evidence>
<dbReference type="Gene3D" id="1.10.10.10">
    <property type="entry name" value="Winged helix-like DNA-binding domain superfamily/Winged helix DNA-binding domain"/>
    <property type="match status" value="2"/>
</dbReference>
<dbReference type="Proteomes" id="UP000196365">
    <property type="component" value="Unassembled WGS sequence"/>
</dbReference>
<accession>A0A1T4JUJ7</accession>
<dbReference type="GO" id="GO:0051301">
    <property type="term" value="P:cell division"/>
    <property type="evidence" value="ECO:0007669"/>
    <property type="project" value="UniProtKB-KW"/>
</dbReference>
<dbReference type="PANTHER" id="PTHR34298:SF2">
    <property type="entry name" value="SEGREGATION AND CONDENSATION PROTEIN B"/>
    <property type="match status" value="1"/>
</dbReference>
<dbReference type="SUPFAM" id="SSF46785">
    <property type="entry name" value="Winged helix' DNA-binding domain"/>
    <property type="match status" value="2"/>
</dbReference>
<dbReference type="PANTHER" id="PTHR34298">
    <property type="entry name" value="SEGREGATION AND CONDENSATION PROTEIN B"/>
    <property type="match status" value="1"/>
</dbReference>
<dbReference type="RefSeq" id="WP_087677560.1">
    <property type="nucleotide sequence ID" value="NZ_FUWV01000001.1"/>
</dbReference>
<dbReference type="EMBL" id="FUWV01000001">
    <property type="protein sequence ID" value="SJZ33821.1"/>
    <property type="molecule type" value="Genomic_DNA"/>
</dbReference>
<evidence type="ECO:0000313" key="6">
    <source>
        <dbReference type="EMBL" id="SJZ33821.1"/>
    </source>
</evidence>
<dbReference type="GO" id="GO:0006260">
    <property type="term" value="P:DNA replication"/>
    <property type="evidence" value="ECO:0007669"/>
    <property type="project" value="UniProtKB-UniRule"/>
</dbReference>
<dbReference type="OrthoDB" id="9806226at2"/>
<evidence type="ECO:0000256" key="3">
    <source>
        <dbReference type="ARBA" id="ARBA00022829"/>
    </source>
</evidence>
<dbReference type="InterPro" id="IPR036388">
    <property type="entry name" value="WH-like_DNA-bd_sf"/>
</dbReference>
<comment type="subunit">
    <text evidence="5">Homodimer. Homodimerization may be required to stabilize the binding of ScpA to the Smc head domains. Component of a cohesin-like complex composed of ScpA, ScpB and the Smc homodimer, in which ScpA and ScpB bind to the head domain of Smc. The presence of the three proteins is required for the association of the complex with DNA.</text>
</comment>
<gene>
    <name evidence="5" type="primary">scpB</name>
    <name evidence="6" type="ORF">SAMN02745973_00103</name>
</gene>
<keyword evidence="2 5" id="KW-0132">Cell division</keyword>
<evidence type="ECO:0000256" key="1">
    <source>
        <dbReference type="ARBA" id="ARBA00022490"/>
    </source>
</evidence>
<sequence>MEIKKKQAIIEGLLFAAGEAVSIKEIARILKQNVKETEKIIKEMQDLFNKEERGIQIKRIGEKYQLATKEEYYDYIKKIMIPKTSSGLSKAALETLAIIAYKQPVTRMEIESIRGVKCEKSIQTLMDKSLIKDVGRLDSPGKPILYGTTEDFLRYIGIESLDQLPNSEINLEEDGQIIE</sequence>
<evidence type="ECO:0000256" key="2">
    <source>
        <dbReference type="ARBA" id="ARBA00022618"/>
    </source>
</evidence>